<dbReference type="GO" id="GO:0000307">
    <property type="term" value="C:cyclin-dependent protein kinase holoenzyme complex"/>
    <property type="evidence" value="ECO:0007669"/>
    <property type="project" value="TreeGrafter"/>
</dbReference>
<dbReference type="STRING" id="283909.R7TUM3"/>
<gene>
    <name evidence="3" type="ORF">CAPTEDRAFT_157319</name>
</gene>
<dbReference type="OrthoDB" id="244495at2759"/>
<evidence type="ECO:0000256" key="1">
    <source>
        <dbReference type="ARBA" id="ARBA00038508"/>
    </source>
</evidence>
<dbReference type="PANTHER" id="PTHR15615">
    <property type="match status" value="1"/>
</dbReference>
<dbReference type="GO" id="GO:0016538">
    <property type="term" value="F:cyclin-dependent protein serine/threonine kinase regulator activity"/>
    <property type="evidence" value="ECO:0007669"/>
    <property type="project" value="TreeGrafter"/>
</dbReference>
<evidence type="ECO:0000256" key="2">
    <source>
        <dbReference type="ARBA" id="ARBA00040808"/>
    </source>
</evidence>
<dbReference type="EMBL" id="KB308513">
    <property type="protein sequence ID" value="ELT97618.1"/>
    <property type="molecule type" value="Genomic_DNA"/>
</dbReference>
<dbReference type="EMBL" id="AMQN01010812">
    <property type="status" value="NOT_ANNOTATED_CDS"/>
    <property type="molecule type" value="Genomic_DNA"/>
</dbReference>
<comment type="similarity">
    <text evidence="1">Belongs to the CNPPD1 family.</text>
</comment>
<dbReference type="HOGENOM" id="CLU_861213_0_0_1"/>
<dbReference type="SUPFAM" id="SSF47954">
    <property type="entry name" value="Cyclin-like"/>
    <property type="match status" value="1"/>
</dbReference>
<organism evidence="3">
    <name type="scientific">Capitella teleta</name>
    <name type="common">Polychaete worm</name>
    <dbReference type="NCBI Taxonomy" id="283909"/>
    <lineage>
        <taxon>Eukaryota</taxon>
        <taxon>Metazoa</taxon>
        <taxon>Spiralia</taxon>
        <taxon>Lophotrochozoa</taxon>
        <taxon>Annelida</taxon>
        <taxon>Polychaeta</taxon>
        <taxon>Sedentaria</taxon>
        <taxon>Scolecida</taxon>
        <taxon>Capitellidae</taxon>
        <taxon>Capitella</taxon>
    </lineage>
</organism>
<sequence>MDWASLVSRQAAVSPCALLLALVYIERLRHRNPEYLQEVSSSDLFLVSMMVASKFLYDEGVTEEVFNDEWAQAANIDVSDLNEMERTFLYAMDWQLFVNGGEFWTVLNQVERWISRKAGVTYGLLSYLDLSLLSEAPKFQQNTSECLRTLSQVMMVCSLAYVASVSILAFTPAALTSVHSGLQHTQHILNDLSAQDWILPLPASPLLDFPEPSSNESETPRSVSAVSGLLALSLLTACVDTPCGQQRERSPVLNPQMPDVVNERLGFHGYEDPDVMMNNDVNQVVIQRPQSIEGLVPNWRKCDFGEVLGWQKGLQVLNHAVTC</sequence>
<dbReference type="Proteomes" id="UP000014760">
    <property type="component" value="Unassembled WGS sequence"/>
</dbReference>
<evidence type="ECO:0000313" key="4">
    <source>
        <dbReference type="EnsemblMetazoa" id="CapteP157319"/>
    </source>
</evidence>
<dbReference type="GO" id="GO:0019901">
    <property type="term" value="F:protein kinase binding"/>
    <property type="evidence" value="ECO:0007669"/>
    <property type="project" value="InterPro"/>
</dbReference>
<evidence type="ECO:0000313" key="3">
    <source>
        <dbReference type="EMBL" id="ELT97618.1"/>
    </source>
</evidence>
<dbReference type="EnsemblMetazoa" id="CapteT157319">
    <property type="protein sequence ID" value="CapteP157319"/>
    <property type="gene ID" value="CapteG157319"/>
</dbReference>
<name>R7TUM3_CAPTE</name>
<dbReference type="PANTHER" id="PTHR15615:SF108">
    <property type="entry name" value="PROTEIN CNPPD1"/>
    <property type="match status" value="1"/>
</dbReference>
<protein>
    <recommendedName>
        <fullName evidence="2">Protein CNPPD1</fullName>
    </recommendedName>
</protein>
<accession>R7TUM3</accession>
<reference evidence="5" key="1">
    <citation type="submission" date="2012-12" db="EMBL/GenBank/DDBJ databases">
        <authorList>
            <person name="Hellsten U."/>
            <person name="Grimwood J."/>
            <person name="Chapman J.A."/>
            <person name="Shapiro H."/>
            <person name="Aerts A."/>
            <person name="Otillar R.P."/>
            <person name="Terry A.Y."/>
            <person name="Boore J.L."/>
            <person name="Simakov O."/>
            <person name="Marletaz F."/>
            <person name="Cho S.-J."/>
            <person name="Edsinger-Gonzales E."/>
            <person name="Havlak P."/>
            <person name="Kuo D.-H."/>
            <person name="Larsson T."/>
            <person name="Lv J."/>
            <person name="Arendt D."/>
            <person name="Savage R."/>
            <person name="Osoegawa K."/>
            <person name="de Jong P."/>
            <person name="Lindberg D.R."/>
            <person name="Seaver E.C."/>
            <person name="Weisblat D.A."/>
            <person name="Putnam N.H."/>
            <person name="Grigoriev I.V."/>
            <person name="Rokhsar D.S."/>
        </authorList>
    </citation>
    <scope>NUCLEOTIDE SEQUENCE</scope>
    <source>
        <strain evidence="5">I ESC-2004</strain>
    </source>
</reference>
<dbReference type="CDD" id="cd20557">
    <property type="entry name" value="CYCLIN_ScPCL1-like"/>
    <property type="match status" value="1"/>
</dbReference>
<keyword evidence="5" id="KW-1185">Reference proteome</keyword>
<dbReference type="InterPro" id="IPR036915">
    <property type="entry name" value="Cyclin-like_sf"/>
</dbReference>
<dbReference type="InterPro" id="IPR013922">
    <property type="entry name" value="Cyclin_PHO80-like"/>
</dbReference>
<evidence type="ECO:0000313" key="5">
    <source>
        <dbReference type="Proteomes" id="UP000014760"/>
    </source>
</evidence>
<dbReference type="Gene3D" id="1.10.472.10">
    <property type="entry name" value="Cyclin-like"/>
    <property type="match status" value="1"/>
</dbReference>
<proteinExistence type="inferred from homology"/>
<reference evidence="4" key="3">
    <citation type="submission" date="2015-06" db="UniProtKB">
        <authorList>
            <consortium name="EnsemblMetazoa"/>
        </authorList>
    </citation>
    <scope>IDENTIFICATION</scope>
</reference>
<dbReference type="GO" id="GO:0005634">
    <property type="term" value="C:nucleus"/>
    <property type="evidence" value="ECO:0007669"/>
    <property type="project" value="TreeGrafter"/>
</dbReference>
<reference evidence="3 5" key="2">
    <citation type="journal article" date="2013" name="Nature">
        <title>Insights into bilaterian evolution from three spiralian genomes.</title>
        <authorList>
            <person name="Simakov O."/>
            <person name="Marletaz F."/>
            <person name="Cho S.J."/>
            <person name="Edsinger-Gonzales E."/>
            <person name="Havlak P."/>
            <person name="Hellsten U."/>
            <person name="Kuo D.H."/>
            <person name="Larsson T."/>
            <person name="Lv J."/>
            <person name="Arendt D."/>
            <person name="Savage R."/>
            <person name="Osoegawa K."/>
            <person name="de Jong P."/>
            <person name="Grimwood J."/>
            <person name="Chapman J.A."/>
            <person name="Shapiro H."/>
            <person name="Aerts A."/>
            <person name="Otillar R.P."/>
            <person name="Terry A.Y."/>
            <person name="Boore J.L."/>
            <person name="Grigoriev I.V."/>
            <person name="Lindberg D.R."/>
            <person name="Seaver E.C."/>
            <person name="Weisblat D.A."/>
            <person name="Putnam N.H."/>
            <person name="Rokhsar D.S."/>
        </authorList>
    </citation>
    <scope>NUCLEOTIDE SEQUENCE</scope>
    <source>
        <strain evidence="3 5">I ESC-2004</strain>
    </source>
</reference>
<dbReference type="Pfam" id="PF08613">
    <property type="entry name" value="Cyclin"/>
    <property type="match status" value="1"/>
</dbReference>
<dbReference type="AlphaFoldDB" id="R7TUM3"/>